<organism evidence="2">
    <name type="scientific">marine metagenome</name>
    <dbReference type="NCBI Taxonomy" id="408172"/>
    <lineage>
        <taxon>unclassified sequences</taxon>
        <taxon>metagenomes</taxon>
        <taxon>ecological metagenomes</taxon>
    </lineage>
</organism>
<feature type="non-terminal residue" evidence="2">
    <location>
        <position position="86"/>
    </location>
</feature>
<gene>
    <name evidence="2" type="ORF">METZ01_LOCUS398290</name>
</gene>
<proteinExistence type="predicted"/>
<feature type="compositionally biased region" description="Basic and acidic residues" evidence="1">
    <location>
        <begin position="18"/>
        <end position="30"/>
    </location>
</feature>
<name>A0A382VFY7_9ZZZZ</name>
<protein>
    <recommendedName>
        <fullName evidence="3">Integrase SAM-like N-terminal domain-containing protein</fullName>
    </recommendedName>
</protein>
<evidence type="ECO:0000313" key="2">
    <source>
        <dbReference type="EMBL" id="SVD45436.1"/>
    </source>
</evidence>
<feature type="region of interest" description="Disordered" evidence="1">
    <location>
        <begin position="1"/>
        <end position="30"/>
    </location>
</feature>
<reference evidence="2" key="1">
    <citation type="submission" date="2018-05" db="EMBL/GenBank/DDBJ databases">
        <authorList>
            <person name="Lanie J.A."/>
            <person name="Ng W.-L."/>
            <person name="Kazmierczak K.M."/>
            <person name="Andrzejewski T.M."/>
            <person name="Davidsen T.M."/>
            <person name="Wayne K.J."/>
            <person name="Tettelin H."/>
            <person name="Glass J.I."/>
            <person name="Rusch D."/>
            <person name="Podicherti R."/>
            <person name="Tsui H.-C.T."/>
            <person name="Winkler M.E."/>
        </authorList>
    </citation>
    <scope>NUCLEOTIDE SEQUENCE</scope>
</reference>
<dbReference type="EMBL" id="UINC01151688">
    <property type="protein sequence ID" value="SVD45436.1"/>
    <property type="molecule type" value="Genomic_DNA"/>
</dbReference>
<evidence type="ECO:0000256" key="1">
    <source>
        <dbReference type="SAM" id="MobiDB-lite"/>
    </source>
</evidence>
<accession>A0A382VFY7</accession>
<dbReference type="AlphaFoldDB" id="A0A382VFY7"/>
<evidence type="ECO:0008006" key="3">
    <source>
        <dbReference type="Google" id="ProtNLM"/>
    </source>
</evidence>
<sequence>MATIRQLPNGNWEAFGEAGRDSEGRRRQYRRQFDTKRAATREVARMELEVAAAAKAAGVGPTLSEHCEWWLAGRRGNIAPKTFDSY</sequence>